<evidence type="ECO:0000313" key="2">
    <source>
        <dbReference type="EMBL" id="VIP03775.1"/>
    </source>
</evidence>
<reference evidence="2" key="1">
    <citation type="submission" date="2019-04" db="EMBL/GenBank/DDBJ databases">
        <authorList>
            <consortium name="Science for Life Laboratories"/>
        </authorList>
    </citation>
    <scope>NUCLEOTIDE SEQUENCE</scope>
    <source>
        <strain evidence="2">MBLW1</strain>
    </source>
</reference>
<dbReference type="InterPro" id="IPR011474">
    <property type="entry name" value="DUF1580"/>
</dbReference>
<sequence length="130" mass="14656">MPQLVDSLPLLQEPRLTLAELARQIPSQRPGKRTHIETLRRWCSKGIRLATGQRIRLESLRECGKLTSSLAAYHRFIAAQQPIAPLQPIVAAMPTPSQREREKQLARQKLDSLLNIPSHGHQTPQSRSTS</sequence>
<organism evidence="2">
    <name type="scientific">Tuwongella immobilis</name>
    <dbReference type="NCBI Taxonomy" id="692036"/>
    <lineage>
        <taxon>Bacteria</taxon>
        <taxon>Pseudomonadati</taxon>
        <taxon>Planctomycetota</taxon>
        <taxon>Planctomycetia</taxon>
        <taxon>Gemmatales</taxon>
        <taxon>Gemmataceae</taxon>
        <taxon>Tuwongella</taxon>
    </lineage>
</organism>
<name>A0A6C2YS19_9BACT</name>
<evidence type="ECO:0000313" key="3">
    <source>
        <dbReference type="Proteomes" id="UP000464378"/>
    </source>
</evidence>
<keyword evidence="3" id="KW-1185">Reference proteome</keyword>
<feature type="compositionally biased region" description="Polar residues" evidence="1">
    <location>
        <begin position="120"/>
        <end position="130"/>
    </location>
</feature>
<dbReference type="AlphaFoldDB" id="A0A6C2YS19"/>
<dbReference type="Proteomes" id="UP000464378">
    <property type="component" value="Chromosome"/>
</dbReference>
<evidence type="ECO:0000256" key="1">
    <source>
        <dbReference type="SAM" id="MobiDB-lite"/>
    </source>
</evidence>
<feature type="region of interest" description="Disordered" evidence="1">
    <location>
        <begin position="93"/>
        <end position="130"/>
    </location>
</feature>
<dbReference type="RefSeq" id="WP_162658929.1">
    <property type="nucleotide sequence ID" value="NZ_LR593887.1"/>
</dbReference>
<proteinExistence type="predicted"/>
<dbReference type="InParanoid" id="A0A6C2YS19"/>
<gene>
    <name evidence="2" type="ORF">GMBLW1_01850</name>
</gene>
<dbReference type="KEGG" id="tim:GMBLW1_01850"/>
<dbReference type="EMBL" id="LR593887">
    <property type="protein sequence ID" value="VTS04918.1"/>
    <property type="molecule type" value="Genomic_DNA"/>
</dbReference>
<dbReference type="EMBL" id="LR586016">
    <property type="protein sequence ID" value="VIP03775.1"/>
    <property type="molecule type" value="Genomic_DNA"/>
</dbReference>
<dbReference type="Pfam" id="PF07618">
    <property type="entry name" value="DUF1580"/>
    <property type="match status" value="1"/>
</dbReference>
<protein>
    <submittedName>
        <fullName evidence="2">: DUF1580</fullName>
    </submittedName>
</protein>
<feature type="compositionally biased region" description="Basic and acidic residues" evidence="1">
    <location>
        <begin position="98"/>
        <end position="110"/>
    </location>
</feature>
<accession>A0A6C2YS19</accession>